<name>A0A7S0GSN8_9EUKA</name>
<dbReference type="GO" id="GO:0005743">
    <property type="term" value="C:mitochondrial inner membrane"/>
    <property type="evidence" value="ECO:0007669"/>
    <property type="project" value="TreeGrafter"/>
</dbReference>
<sequence length="178" mass="19646">MAVRALRSFGRSSGRVFFGIQRIRNPPRWGGLRGLKCMADTSEQGSYVTHSQPTTYSLGEWMTQIQSFSDIYFVVNGYRMGGSIVALPNLVAQWKPQTLDEITPSCLSFLELISPETECVVIGTGKGSTKLPLTIERWFRDKKMTFEALPTSSAVSTFNLLCGENRRVAAILLPAGSS</sequence>
<organism evidence="1">
    <name type="scientific">Amorphochlora amoebiformis</name>
    <dbReference type="NCBI Taxonomy" id="1561963"/>
    <lineage>
        <taxon>Eukaryota</taxon>
        <taxon>Sar</taxon>
        <taxon>Rhizaria</taxon>
        <taxon>Cercozoa</taxon>
        <taxon>Chlorarachniophyceae</taxon>
        <taxon>Amorphochlora</taxon>
    </lineage>
</organism>
<proteinExistence type="predicted"/>
<dbReference type="AlphaFoldDB" id="A0A7S0GSN8"/>
<protein>
    <recommendedName>
        <fullName evidence="2">NADH dehydrogenase [ubiquinone] 1 alpha subcomplex assembly factor 3</fullName>
    </recommendedName>
</protein>
<dbReference type="SUPFAM" id="SSF64076">
    <property type="entry name" value="MTH938-like"/>
    <property type="match status" value="1"/>
</dbReference>
<dbReference type="GO" id="GO:0032981">
    <property type="term" value="P:mitochondrial respiratory chain complex I assembly"/>
    <property type="evidence" value="ECO:0007669"/>
    <property type="project" value="TreeGrafter"/>
</dbReference>
<dbReference type="EMBL" id="HBEM01004380">
    <property type="protein sequence ID" value="CAD8434441.1"/>
    <property type="molecule type" value="Transcribed_RNA"/>
</dbReference>
<reference evidence="1" key="1">
    <citation type="submission" date="2021-01" db="EMBL/GenBank/DDBJ databases">
        <authorList>
            <person name="Corre E."/>
            <person name="Pelletier E."/>
            <person name="Niang G."/>
            <person name="Scheremetjew M."/>
            <person name="Finn R."/>
            <person name="Kale V."/>
            <person name="Holt S."/>
            <person name="Cochrane G."/>
            <person name="Meng A."/>
            <person name="Brown T."/>
            <person name="Cohen L."/>
        </authorList>
    </citation>
    <scope>NUCLEOTIDE SEQUENCE</scope>
    <source>
        <strain evidence="1">CCMP2058</strain>
    </source>
</reference>
<dbReference type="Gene3D" id="3.40.1230.10">
    <property type="entry name" value="MTH938-like"/>
    <property type="match status" value="1"/>
</dbReference>
<gene>
    <name evidence="1" type="ORF">LAMO00422_LOCUS3075</name>
</gene>
<dbReference type="PANTHER" id="PTHR21192">
    <property type="entry name" value="NUCLEAR PROTEIN E3-3"/>
    <property type="match status" value="1"/>
</dbReference>
<accession>A0A7S0GSN8</accession>
<dbReference type="PANTHER" id="PTHR21192:SF2">
    <property type="entry name" value="NADH DEHYDROGENASE [UBIQUINONE] 1 ALPHA SUBCOMPLEX ASSEMBLY FACTOR 3"/>
    <property type="match status" value="1"/>
</dbReference>
<dbReference type="InterPro" id="IPR007523">
    <property type="entry name" value="NDUFAF3/AAMDC"/>
</dbReference>
<dbReference type="InterPro" id="IPR036748">
    <property type="entry name" value="MTH938-like_sf"/>
</dbReference>
<dbReference type="Pfam" id="PF04430">
    <property type="entry name" value="DUF498"/>
    <property type="match status" value="1"/>
</dbReference>
<evidence type="ECO:0008006" key="2">
    <source>
        <dbReference type="Google" id="ProtNLM"/>
    </source>
</evidence>
<evidence type="ECO:0000313" key="1">
    <source>
        <dbReference type="EMBL" id="CAD8434441.1"/>
    </source>
</evidence>